<keyword evidence="1" id="KW-0805">Transcription regulation</keyword>
<dbReference type="InterPro" id="IPR009057">
    <property type="entry name" value="Homeodomain-like_sf"/>
</dbReference>
<dbReference type="Pfam" id="PF16925">
    <property type="entry name" value="TetR_C_13"/>
    <property type="match status" value="1"/>
</dbReference>
<organism evidence="6 7">
    <name type="scientific">Amycolatopsis sacchari</name>
    <dbReference type="NCBI Taxonomy" id="115433"/>
    <lineage>
        <taxon>Bacteria</taxon>
        <taxon>Bacillati</taxon>
        <taxon>Actinomycetota</taxon>
        <taxon>Actinomycetes</taxon>
        <taxon>Pseudonocardiales</taxon>
        <taxon>Pseudonocardiaceae</taxon>
        <taxon>Amycolatopsis</taxon>
    </lineage>
</organism>
<evidence type="ECO:0000313" key="7">
    <source>
        <dbReference type="Proteomes" id="UP000199025"/>
    </source>
</evidence>
<dbReference type="OrthoDB" id="4541465at2"/>
<evidence type="ECO:0000256" key="2">
    <source>
        <dbReference type="ARBA" id="ARBA00023125"/>
    </source>
</evidence>
<name>A0A1I3YJ40_9PSEU</name>
<evidence type="ECO:0000256" key="3">
    <source>
        <dbReference type="ARBA" id="ARBA00023163"/>
    </source>
</evidence>
<sequence length="189" mass="20656">MPQVSVKNKLVEHAEDVFRRQGFNGASVQDITKAAGVPKGSFYNHFESKQALAAEIVRRYARSTDFSMLREEGPALERLRRHFAAQADRTRGTGVEFGCLLGTFANDSTTAGDQVQEAVRETLDAWTDAVAEIIAEGQESGEITKSRSAKTLATFLIDSFEGATLRAKTVSDQSVVADQLDIAFEALRP</sequence>
<keyword evidence="7" id="KW-1185">Reference proteome</keyword>
<dbReference type="RefSeq" id="WP_091512440.1">
    <property type="nucleotide sequence ID" value="NZ_CBDQZW010000015.1"/>
</dbReference>
<dbReference type="PRINTS" id="PR00455">
    <property type="entry name" value="HTHTETR"/>
</dbReference>
<reference evidence="6 7" key="1">
    <citation type="submission" date="2016-10" db="EMBL/GenBank/DDBJ databases">
        <authorList>
            <person name="de Groot N.N."/>
        </authorList>
    </citation>
    <scope>NUCLEOTIDE SEQUENCE [LARGE SCALE GENOMIC DNA]</scope>
    <source>
        <strain evidence="6 7">DSM 44468</strain>
    </source>
</reference>
<keyword evidence="3" id="KW-0804">Transcription</keyword>
<dbReference type="GO" id="GO:0003677">
    <property type="term" value="F:DNA binding"/>
    <property type="evidence" value="ECO:0007669"/>
    <property type="project" value="UniProtKB-UniRule"/>
</dbReference>
<evidence type="ECO:0000256" key="4">
    <source>
        <dbReference type="PROSITE-ProRule" id="PRU00335"/>
    </source>
</evidence>
<dbReference type="EMBL" id="FORP01000018">
    <property type="protein sequence ID" value="SFK31810.1"/>
    <property type="molecule type" value="Genomic_DNA"/>
</dbReference>
<keyword evidence="2 4" id="KW-0238">DNA-binding</keyword>
<protein>
    <submittedName>
        <fullName evidence="6">TetR/AcrR family transcriptional regulator, transcriptional repressor for nem operon</fullName>
    </submittedName>
</protein>
<dbReference type="Pfam" id="PF00440">
    <property type="entry name" value="TetR_N"/>
    <property type="match status" value="1"/>
</dbReference>
<dbReference type="InterPro" id="IPR001647">
    <property type="entry name" value="HTH_TetR"/>
</dbReference>
<dbReference type="SUPFAM" id="SSF46689">
    <property type="entry name" value="Homeodomain-like"/>
    <property type="match status" value="1"/>
</dbReference>
<accession>A0A1I3YJ40</accession>
<dbReference type="Proteomes" id="UP000199025">
    <property type="component" value="Unassembled WGS sequence"/>
</dbReference>
<dbReference type="InterPro" id="IPR011075">
    <property type="entry name" value="TetR_C"/>
</dbReference>
<dbReference type="PROSITE" id="PS50977">
    <property type="entry name" value="HTH_TETR_2"/>
    <property type="match status" value="1"/>
</dbReference>
<gene>
    <name evidence="6" type="ORF">SAMN05421835_11827</name>
</gene>
<dbReference type="InterPro" id="IPR036271">
    <property type="entry name" value="Tet_transcr_reg_TetR-rel_C_sf"/>
</dbReference>
<dbReference type="STRING" id="115433.SAMN05421835_11827"/>
<proteinExistence type="predicted"/>
<dbReference type="PANTHER" id="PTHR47506">
    <property type="entry name" value="TRANSCRIPTIONAL REGULATORY PROTEIN"/>
    <property type="match status" value="1"/>
</dbReference>
<feature type="DNA-binding region" description="H-T-H motif" evidence="4">
    <location>
        <begin position="27"/>
        <end position="46"/>
    </location>
</feature>
<evidence type="ECO:0000256" key="1">
    <source>
        <dbReference type="ARBA" id="ARBA00023015"/>
    </source>
</evidence>
<feature type="domain" description="HTH tetR-type" evidence="5">
    <location>
        <begin position="4"/>
        <end position="64"/>
    </location>
</feature>
<dbReference type="Gene3D" id="1.10.357.10">
    <property type="entry name" value="Tetracycline Repressor, domain 2"/>
    <property type="match status" value="1"/>
</dbReference>
<evidence type="ECO:0000259" key="5">
    <source>
        <dbReference type="PROSITE" id="PS50977"/>
    </source>
</evidence>
<evidence type="ECO:0000313" key="6">
    <source>
        <dbReference type="EMBL" id="SFK31810.1"/>
    </source>
</evidence>
<dbReference type="SUPFAM" id="SSF48498">
    <property type="entry name" value="Tetracyclin repressor-like, C-terminal domain"/>
    <property type="match status" value="1"/>
</dbReference>
<dbReference type="PANTHER" id="PTHR47506:SF1">
    <property type="entry name" value="HTH-TYPE TRANSCRIPTIONAL REGULATOR YJDC"/>
    <property type="match status" value="1"/>
</dbReference>
<dbReference type="AlphaFoldDB" id="A0A1I3YJ40"/>